<evidence type="ECO:0000259" key="7">
    <source>
        <dbReference type="Pfam" id="PF20684"/>
    </source>
</evidence>
<sequence>MDVEQMSTNMANNKTFSGNNTPAQYDIIIEQPKLVTVVLVLICVATLIYLLAIFVRWKHNRLRDLECVFMLSAFVFYLVYEIMLLVSMPLFYRLNAVNLGLIEKYPTALQDKERFILLLFVNNLIFLFLLWSVKFGLLVLYRRLMIGLPRQLKVWLVVLVYTAITFLFSFITTLTACGGISNLQKDLRTFCSSPVDNITRNLNFFGSFASDVSTDLLIMVLPLRLIWGLQMSSRRKLAVGALFSVGIFCTITATIRLVQITSKTRVTNPNALWLALWGSVESTTAIIVGSLPSLRFVRRTSRPTGAGAYTTSNTGWANSRKFHSIQMQPYSPNNTRHVTTVYGGPDTSSSRESLAPKNGVLVTTQHQIRTERIIPG</sequence>
<reference evidence="9" key="2">
    <citation type="journal article" date="2009" name="Genome Res.">
        <title>Comparative genomic analyses of the human fungal pathogens Coccidioides and their relatives.</title>
        <authorList>
            <person name="Sharpton T.J."/>
            <person name="Stajich J.E."/>
            <person name="Rounsley S.D."/>
            <person name="Gardner M.J."/>
            <person name="Wortman J.R."/>
            <person name="Jordar V.S."/>
            <person name="Maiti R."/>
            <person name="Kodira C.D."/>
            <person name="Neafsey D.E."/>
            <person name="Zeng Q."/>
            <person name="Hung C.-Y."/>
            <person name="McMahan C."/>
            <person name="Muszewska A."/>
            <person name="Grynberg M."/>
            <person name="Mandel M.A."/>
            <person name="Kellner E.M."/>
            <person name="Barker B.M."/>
            <person name="Galgiani J.N."/>
            <person name="Orbach M.J."/>
            <person name="Kirkland T.N."/>
            <person name="Cole G.T."/>
            <person name="Henn M.R."/>
            <person name="Birren B.W."/>
            <person name="Taylor J.W."/>
        </authorList>
    </citation>
    <scope>NUCLEOTIDE SEQUENCE [LARGE SCALE GENOMIC DNA]</scope>
    <source>
        <strain evidence="9">RMSCC 3488</strain>
    </source>
</reference>
<dbReference type="VEuPathDB" id="FungiDB:CPAG_00202"/>
<feature type="domain" description="Rhodopsin" evidence="7">
    <location>
        <begin position="53"/>
        <end position="297"/>
    </location>
</feature>
<keyword evidence="4 6" id="KW-0472">Membrane</keyword>
<reference evidence="8 9" key="1">
    <citation type="submission" date="2007-06" db="EMBL/GenBank/DDBJ databases">
        <title>The Genome Sequence of Coccidioides posadasii RMSCC_3488.</title>
        <authorList>
            <consortium name="Coccidioides Genome Resources Consortium"/>
            <consortium name="The Broad Institute Genome Sequencing Platform"/>
            <person name="Henn M.R."/>
            <person name="Sykes S."/>
            <person name="Young S."/>
            <person name="Jaffe D."/>
            <person name="Berlin A."/>
            <person name="Alvarez P."/>
            <person name="Butler J."/>
            <person name="Gnerre S."/>
            <person name="Grabherr M."/>
            <person name="Mauceli E."/>
            <person name="Brockman W."/>
            <person name="Kodira C."/>
            <person name="Alvarado L."/>
            <person name="Zeng Q."/>
            <person name="Crawford M."/>
            <person name="Antoine C."/>
            <person name="Devon K."/>
            <person name="Galgiani J."/>
            <person name="Orsborn K."/>
            <person name="Lewis M.L."/>
            <person name="Nusbaum C."/>
            <person name="Galagan J."/>
            <person name="Birren B."/>
        </authorList>
    </citation>
    <scope>NUCLEOTIDE SEQUENCE [LARGE SCALE GENOMIC DNA]</scope>
    <source>
        <strain evidence="8 9">RMSCC 3488</strain>
    </source>
</reference>
<feature type="transmembrane region" description="Helical" evidence="6">
    <location>
        <begin position="201"/>
        <end position="225"/>
    </location>
</feature>
<feature type="transmembrane region" description="Helical" evidence="6">
    <location>
        <begin position="154"/>
        <end position="181"/>
    </location>
</feature>
<dbReference type="PANTHER" id="PTHR33048:SF47">
    <property type="entry name" value="INTEGRAL MEMBRANE PROTEIN-RELATED"/>
    <property type="match status" value="1"/>
</dbReference>
<evidence type="ECO:0000256" key="6">
    <source>
        <dbReference type="SAM" id="Phobius"/>
    </source>
</evidence>
<proteinExistence type="inferred from homology"/>
<reference evidence="9" key="3">
    <citation type="journal article" date="2010" name="Genome Res.">
        <title>Population genomic sequencing of Coccidioides fungi reveals recent hybridization and transposon control.</title>
        <authorList>
            <person name="Neafsey D.E."/>
            <person name="Barker B.M."/>
            <person name="Sharpton T.J."/>
            <person name="Stajich J.E."/>
            <person name="Park D.J."/>
            <person name="Whiston E."/>
            <person name="Hung C.-Y."/>
            <person name="McMahan C."/>
            <person name="White J."/>
            <person name="Sykes S."/>
            <person name="Heiman D."/>
            <person name="Young S."/>
            <person name="Zeng Q."/>
            <person name="Abouelleil A."/>
            <person name="Aftuck L."/>
            <person name="Bessette D."/>
            <person name="Brown A."/>
            <person name="FitzGerald M."/>
            <person name="Lui A."/>
            <person name="Macdonald J.P."/>
            <person name="Priest M."/>
            <person name="Orbach M.J."/>
            <person name="Galgiani J.N."/>
            <person name="Kirkland T.N."/>
            <person name="Cole G.T."/>
            <person name="Birren B.W."/>
            <person name="Henn M.R."/>
            <person name="Taylor J.W."/>
            <person name="Rounsley S.D."/>
        </authorList>
    </citation>
    <scope>NUCLEOTIDE SEQUENCE [LARGE SCALE GENOMIC DNA]</scope>
    <source>
        <strain evidence="9">RMSCC 3488</strain>
    </source>
</reference>
<dbReference type="Proteomes" id="UP000054567">
    <property type="component" value="Unassembled WGS sequence"/>
</dbReference>
<evidence type="ECO:0000256" key="2">
    <source>
        <dbReference type="ARBA" id="ARBA00022692"/>
    </source>
</evidence>
<feature type="transmembrane region" description="Helical" evidence="6">
    <location>
        <begin position="67"/>
        <end position="94"/>
    </location>
</feature>
<organism evidence="8 9">
    <name type="scientific">Coccidioides posadasii RMSCC 3488</name>
    <dbReference type="NCBI Taxonomy" id="454284"/>
    <lineage>
        <taxon>Eukaryota</taxon>
        <taxon>Fungi</taxon>
        <taxon>Dikarya</taxon>
        <taxon>Ascomycota</taxon>
        <taxon>Pezizomycotina</taxon>
        <taxon>Eurotiomycetes</taxon>
        <taxon>Eurotiomycetidae</taxon>
        <taxon>Onygenales</taxon>
        <taxon>Onygenaceae</taxon>
        <taxon>Coccidioides</taxon>
    </lineage>
</organism>
<dbReference type="EMBL" id="DS268109">
    <property type="protein sequence ID" value="KMM63848.1"/>
    <property type="molecule type" value="Genomic_DNA"/>
</dbReference>
<dbReference type="AlphaFoldDB" id="A0A0J6F188"/>
<dbReference type="InterPro" id="IPR049326">
    <property type="entry name" value="Rhodopsin_dom_fungi"/>
</dbReference>
<feature type="transmembrane region" description="Helical" evidence="6">
    <location>
        <begin position="114"/>
        <end position="133"/>
    </location>
</feature>
<keyword evidence="2 6" id="KW-0812">Transmembrane</keyword>
<evidence type="ECO:0000313" key="8">
    <source>
        <dbReference type="EMBL" id="KMM63848.1"/>
    </source>
</evidence>
<dbReference type="OrthoDB" id="444631at2759"/>
<dbReference type="PANTHER" id="PTHR33048">
    <property type="entry name" value="PTH11-LIKE INTEGRAL MEMBRANE PROTEIN (AFU_ORTHOLOGUE AFUA_5G11245)"/>
    <property type="match status" value="1"/>
</dbReference>
<dbReference type="Pfam" id="PF20684">
    <property type="entry name" value="Fung_rhodopsin"/>
    <property type="match status" value="1"/>
</dbReference>
<dbReference type="InterPro" id="IPR052337">
    <property type="entry name" value="SAT4-like"/>
</dbReference>
<feature type="transmembrane region" description="Helical" evidence="6">
    <location>
        <begin position="237"/>
        <end position="259"/>
    </location>
</feature>
<evidence type="ECO:0000256" key="5">
    <source>
        <dbReference type="ARBA" id="ARBA00038359"/>
    </source>
</evidence>
<protein>
    <recommendedName>
        <fullName evidence="7">Rhodopsin domain-containing protein</fullName>
    </recommendedName>
</protein>
<evidence type="ECO:0000256" key="3">
    <source>
        <dbReference type="ARBA" id="ARBA00022989"/>
    </source>
</evidence>
<name>A0A0J6F188_COCPO</name>
<gene>
    <name evidence="8" type="ORF">CPAG_00202</name>
</gene>
<comment type="similarity">
    <text evidence="5">Belongs to the SAT4 family.</text>
</comment>
<keyword evidence="3 6" id="KW-1133">Transmembrane helix</keyword>
<feature type="transmembrane region" description="Helical" evidence="6">
    <location>
        <begin position="34"/>
        <end position="55"/>
    </location>
</feature>
<comment type="subcellular location">
    <subcellularLocation>
        <location evidence="1">Membrane</location>
        <topology evidence="1">Multi-pass membrane protein</topology>
    </subcellularLocation>
</comment>
<dbReference type="GO" id="GO:0016020">
    <property type="term" value="C:membrane"/>
    <property type="evidence" value="ECO:0007669"/>
    <property type="project" value="UniProtKB-SubCell"/>
</dbReference>
<evidence type="ECO:0000256" key="1">
    <source>
        <dbReference type="ARBA" id="ARBA00004141"/>
    </source>
</evidence>
<accession>A0A0J6F188</accession>
<evidence type="ECO:0000256" key="4">
    <source>
        <dbReference type="ARBA" id="ARBA00023136"/>
    </source>
</evidence>
<feature type="transmembrane region" description="Helical" evidence="6">
    <location>
        <begin position="271"/>
        <end position="294"/>
    </location>
</feature>
<evidence type="ECO:0000313" key="9">
    <source>
        <dbReference type="Proteomes" id="UP000054567"/>
    </source>
</evidence>